<feature type="transmembrane region" description="Helical" evidence="1">
    <location>
        <begin position="56"/>
        <end position="82"/>
    </location>
</feature>
<dbReference type="InterPro" id="IPR046714">
    <property type="entry name" value="DUF6787"/>
</dbReference>
<gene>
    <name evidence="3" type="ORF">ACFQ0R_06190</name>
</gene>
<dbReference type="EMBL" id="JBHTIV010000006">
    <property type="protein sequence ID" value="MFD0932191.1"/>
    <property type="molecule type" value="Genomic_DNA"/>
</dbReference>
<comment type="caution">
    <text evidence="3">The sequence shown here is derived from an EMBL/GenBank/DDBJ whole genome shotgun (WGS) entry which is preliminary data.</text>
</comment>
<feature type="domain" description="DUF6787" evidence="2">
    <location>
        <begin position="18"/>
        <end position="102"/>
    </location>
</feature>
<dbReference type="Pfam" id="PF20584">
    <property type="entry name" value="DUF6787"/>
    <property type="match status" value="1"/>
</dbReference>
<keyword evidence="4" id="KW-1185">Reference proteome</keyword>
<keyword evidence="1" id="KW-0472">Membrane</keyword>
<organism evidence="3 4">
    <name type="scientific">Psychroflexus salinarum</name>
    <dbReference type="NCBI Taxonomy" id="546024"/>
    <lineage>
        <taxon>Bacteria</taxon>
        <taxon>Pseudomonadati</taxon>
        <taxon>Bacteroidota</taxon>
        <taxon>Flavobacteriia</taxon>
        <taxon>Flavobacteriales</taxon>
        <taxon>Flavobacteriaceae</taxon>
        <taxon>Psychroflexus</taxon>
    </lineage>
</organism>
<dbReference type="Proteomes" id="UP001597049">
    <property type="component" value="Unassembled WGS sequence"/>
</dbReference>
<keyword evidence="1" id="KW-1133">Transmembrane helix</keyword>
<reference evidence="4" key="1">
    <citation type="journal article" date="2019" name="Int. J. Syst. Evol. Microbiol.">
        <title>The Global Catalogue of Microorganisms (GCM) 10K type strain sequencing project: providing services to taxonomists for standard genome sequencing and annotation.</title>
        <authorList>
            <consortium name="The Broad Institute Genomics Platform"/>
            <consortium name="The Broad Institute Genome Sequencing Center for Infectious Disease"/>
            <person name="Wu L."/>
            <person name="Ma J."/>
        </authorList>
    </citation>
    <scope>NUCLEOTIDE SEQUENCE [LARGE SCALE GENOMIC DNA]</scope>
    <source>
        <strain evidence="4">CCUG 56752</strain>
    </source>
</reference>
<evidence type="ECO:0000313" key="3">
    <source>
        <dbReference type="EMBL" id="MFD0932191.1"/>
    </source>
</evidence>
<dbReference type="RefSeq" id="WP_379657522.1">
    <property type="nucleotide sequence ID" value="NZ_JBHTIV010000006.1"/>
</dbReference>
<evidence type="ECO:0000259" key="2">
    <source>
        <dbReference type="Pfam" id="PF20584"/>
    </source>
</evidence>
<keyword evidence="1" id="KW-0812">Transmembrane</keyword>
<accession>A0ABW3GNU9</accession>
<name>A0ABW3GNU9_9FLAO</name>
<evidence type="ECO:0000256" key="1">
    <source>
        <dbReference type="SAM" id="Phobius"/>
    </source>
</evidence>
<proteinExistence type="predicted"/>
<sequence length="105" mass="12285">MKKLKERWNIQSNFQLVIIFIVFAITGSLSAYLAKPVLSFLGLSRDVFPKHFAGGFFYYSLRILFIFPIYQVLLVVIGTLFGQNKFFWNFEKKMLSRLGLGFLFQ</sequence>
<feature type="transmembrane region" description="Helical" evidence="1">
    <location>
        <begin position="12"/>
        <end position="34"/>
    </location>
</feature>
<evidence type="ECO:0000313" key="4">
    <source>
        <dbReference type="Proteomes" id="UP001597049"/>
    </source>
</evidence>
<protein>
    <submittedName>
        <fullName evidence="3">DUF6787 family protein</fullName>
    </submittedName>
</protein>